<keyword evidence="10" id="KW-0675">Receptor</keyword>
<evidence type="ECO:0000256" key="2">
    <source>
        <dbReference type="ARBA" id="ARBA00012513"/>
    </source>
</evidence>
<dbReference type="SUPFAM" id="SSF56112">
    <property type="entry name" value="Protein kinase-like (PK-like)"/>
    <property type="match status" value="1"/>
</dbReference>
<keyword evidence="6" id="KW-0732">Signal</keyword>
<keyword evidence="14" id="KW-0472">Membrane</keyword>
<dbReference type="InterPro" id="IPR011009">
    <property type="entry name" value="Kinase-like_dom_sf"/>
</dbReference>
<dbReference type="PANTHER" id="PTHR48006">
    <property type="entry name" value="LEUCINE-RICH REPEAT-CONTAINING PROTEIN DDB_G0281931-RELATED"/>
    <property type="match status" value="1"/>
</dbReference>
<dbReference type="InterPro" id="IPR001245">
    <property type="entry name" value="Ser-Thr/Tyr_kinase_cat_dom"/>
</dbReference>
<evidence type="ECO:0000256" key="12">
    <source>
        <dbReference type="ARBA" id="ARBA00047899"/>
    </source>
</evidence>
<reference evidence="16 17" key="1">
    <citation type="journal article" date="2006" name="Science">
        <title>The genome of black cottonwood, Populus trichocarpa (Torr. &amp; Gray).</title>
        <authorList>
            <person name="Tuskan G.A."/>
            <person name="Difazio S."/>
            <person name="Jansson S."/>
            <person name="Bohlmann J."/>
            <person name="Grigoriev I."/>
            <person name="Hellsten U."/>
            <person name="Putnam N."/>
            <person name="Ralph S."/>
            <person name="Rombauts S."/>
            <person name="Salamov A."/>
            <person name="Schein J."/>
            <person name="Sterck L."/>
            <person name="Aerts A."/>
            <person name="Bhalerao R.R."/>
            <person name="Bhalerao R.P."/>
            <person name="Blaudez D."/>
            <person name="Boerjan W."/>
            <person name="Brun A."/>
            <person name="Brunner A."/>
            <person name="Busov V."/>
            <person name="Campbell M."/>
            <person name="Carlson J."/>
            <person name="Chalot M."/>
            <person name="Chapman J."/>
            <person name="Chen G.L."/>
            <person name="Cooper D."/>
            <person name="Coutinho P.M."/>
            <person name="Couturier J."/>
            <person name="Covert S."/>
            <person name="Cronk Q."/>
            <person name="Cunningham R."/>
            <person name="Davis J."/>
            <person name="Degroeve S."/>
            <person name="Dejardin A."/>
            <person name="Depamphilis C."/>
            <person name="Detter J."/>
            <person name="Dirks B."/>
            <person name="Dubchak I."/>
            <person name="Duplessis S."/>
            <person name="Ehlting J."/>
            <person name="Ellis B."/>
            <person name="Gendler K."/>
            <person name="Goodstein D."/>
            <person name="Gribskov M."/>
            <person name="Grimwood J."/>
            <person name="Groover A."/>
            <person name="Gunter L."/>
            <person name="Hamberger B."/>
            <person name="Heinze B."/>
            <person name="Helariutta Y."/>
            <person name="Henrissat B."/>
            <person name="Holligan D."/>
            <person name="Holt R."/>
            <person name="Huang W."/>
            <person name="Islam-Faridi N."/>
            <person name="Jones S."/>
            <person name="Jones-Rhoades M."/>
            <person name="Jorgensen R."/>
            <person name="Joshi C."/>
            <person name="Kangasjarvi J."/>
            <person name="Karlsson J."/>
            <person name="Kelleher C."/>
            <person name="Kirkpatrick R."/>
            <person name="Kirst M."/>
            <person name="Kohler A."/>
            <person name="Kalluri U."/>
            <person name="Larimer F."/>
            <person name="Leebens-Mack J."/>
            <person name="Leple J.C."/>
            <person name="Locascio P."/>
            <person name="Lou Y."/>
            <person name="Lucas S."/>
            <person name="Martin F."/>
            <person name="Montanini B."/>
            <person name="Napoli C."/>
            <person name="Nelson D.R."/>
            <person name="Nelson C."/>
            <person name="Nieminen K."/>
            <person name="Nilsson O."/>
            <person name="Pereda V."/>
            <person name="Peter G."/>
            <person name="Philippe R."/>
            <person name="Pilate G."/>
            <person name="Poliakov A."/>
            <person name="Razumovskaya J."/>
            <person name="Richardson P."/>
            <person name="Rinaldi C."/>
            <person name="Ritland K."/>
            <person name="Rouze P."/>
            <person name="Ryaboy D."/>
            <person name="Schmutz J."/>
            <person name="Schrader J."/>
            <person name="Segerman B."/>
            <person name="Shin H."/>
            <person name="Siddiqui A."/>
            <person name="Sterky F."/>
            <person name="Terry A."/>
            <person name="Tsai C.J."/>
            <person name="Uberbacher E."/>
            <person name="Unneberg P."/>
            <person name="Vahala J."/>
            <person name="Wall K."/>
            <person name="Wessler S."/>
            <person name="Yang G."/>
            <person name="Yin T."/>
            <person name="Douglas C."/>
            <person name="Marra M."/>
            <person name="Sandberg G."/>
            <person name="Van de Peer Y."/>
            <person name="Rokhsar D."/>
        </authorList>
    </citation>
    <scope>NUCLEOTIDE SEQUENCE [LARGE SCALE GENOMIC DNA]</scope>
    <source>
        <strain evidence="17">cv. Nisqually</strain>
    </source>
</reference>
<keyword evidence="7" id="KW-0547">Nucleotide-binding</keyword>
<dbReference type="EMBL" id="CM009292">
    <property type="protein sequence ID" value="PNT43284.1"/>
    <property type="molecule type" value="Genomic_DNA"/>
</dbReference>
<protein>
    <recommendedName>
        <fullName evidence="2">non-specific serine/threonine protein kinase</fullName>
        <ecNumber evidence="2">2.7.11.1</ecNumber>
    </recommendedName>
</protein>
<evidence type="ECO:0000256" key="1">
    <source>
        <dbReference type="ARBA" id="ARBA00004479"/>
    </source>
</evidence>
<keyword evidence="14" id="KW-1133">Transmembrane helix</keyword>
<dbReference type="GO" id="GO:0004674">
    <property type="term" value="F:protein serine/threonine kinase activity"/>
    <property type="evidence" value="ECO:0000318"/>
    <property type="project" value="GO_Central"/>
</dbReference>
<organism evidence="16 17">
    <name type="scientific">Populus trichocarpa</name>
    <name type="common">Western balsam poplar</name>
    <name type="synonym">Populus balsamifera subsp. trichocarpa</name>
    <dbReference type="NCBI Taxonomy" id="3694"/>
    <lineage>
        <taxon>Eukaryota</taxon>
        <taxon>Viridiplantae</taxon>
        <taxon>Streptophyta</taxon>
        <taxon>Embryophyta</taxon>
        <taxon>Tracheophyta</taxon>
        <taxon>Spermatophyta</taxon>
        <taxon>Magnoliopsida</taxon>
        <taxon>eudicotyledons</taxon>
        <taxon>Gunneridae</taxon>
        <taxon>Pentapetalae</taxon>
        <taxon>rosids</taxon>
        <taxon>fabids</taxon>
        <taxon>Malpighiales</taxon>
        <taxon>Salicaceae</taxon>
        <taxon>Saliceae</taxon>
        <taxon>Populus</taxon>
    </lineage>
</organism>
<evidence type="ECO:0000256" key="6">
    <source>
        <dbReference type="ARBA" id="ARBA00022729"/>
    </source>
</evidence>
<keyword evidence="8" id="KW-0418">Kinase</keyword>
<evidence type="ECO:0000256" key="4">
    <source>
        <dbReference type="ARBA" id="ARBA00022553"/>
    </source>
</evidence>
<evidence type="ECO:0000256" key="5">
    <source>
        <dbReference type="ARBA" id="ARBA00022679"/>
    </source>
</evidence>
<dbReference type="PROSITE" id="PS00108">
    <property type="entry name" value="PROTEIN_KINASE_ST"/>
    <property type="match status" value="1"/>
</dbReference>
<keyword evidence="11" id="KW-0325">Glycoprotein</keyword>
<dbReference type="PROSITE" id="PS50011">
    <property type="entry name" value="PROTEIN_KINASE_DOM"/>
    <property type="match status" value="1"/>
</dbReference>
<gene>
    <name evidence="16" type="ORF">POPTR_003G026100</name>
</gene>
<feature type="domain" description="Protein kinase" evidence="15">
    <location>
        <begin position="204"/>
        <end position="420"/>
    </location>
</feature>
<keyword evidence="5" id="KW-0808">Transferase</keyword>
<dbReference type="Gene3D" id="2.60.120.430">
    <property type="entry name" value="Galactose-binding lectin"/>
    <property type="match status" value="1"/>
</dbReference>
<proteinExistence type="predicted"/>
<comment type="catalytic activity">
    <reaction evidence="13">
        <text>L-seryl-[protein] + ATP = O-phospho-L-seryl-[protein] + ADP + H(+)</text>
        <dbReference type="Rhea" id="RHEA:17989"/>
        <dbReference type="Rhea" id="RHEA-COMP:9863"/>
        <dbReference type="Rhea" id="RHEA-COMP:11604"/>
        <dbReference type="ChEBI" id="CHEBI:15378"/>
        <dbReference type="ChEBI" id="CHEBI:29999"/>
        <dbReference type="ChEBI" id="CHEBI:30616"/>
        <dbReference type="ChEBI" id="CHEBI:83421"/>
        <dbReference type="ChEBI" id="CHEBI:456216"/>
        <dbReference type="EC" id="2.7.11.1"/>
    </reaction>
</comment>
<dbReference type="Pfam" id="PF11721">
    <property type="entry name" value="Malectin"/>
    <property type="match status" value="1"/>
</dbReference>
<feature type="transmembrane region" description="Helical" evidence="14">
    <location>
        <begin position="143"/>
        <end position="168"/>
    </location>
</feature>
<keyword evidence="17" id="KW-1185">Reference proteome</keyword>
<dbReference type="InterPro" id="IPR008271">
    <property type="entry name" value="Ser/Thr_kinase_AS"/>
</dbReference>
<comment type="subcellular location">
    <subcellularLocation>
        <location evidence="1">Membrane</location>
        <topology evidence="1">Single-pass type I membrane protein</topology>
    </subcellularLocation>
</comment>
<keyword evidence="9" id="KW-0067">ATP-binding</keyword>
<accession>A0A2K2B0I0</accession>
<keyword evidence="4" id="KW-0597">Phosphoprotein</keyword>
<evidence type="ECO:0000256" key="7">
    <source>
        <dbReference type="ARBA" id="ARBA00022741"/>
    </source>
</evidence>
<dbReference type="AlphaFoldDB" id="A0A2K2B0I0"/>
<dbReference type="PANTHER" id="PTHR48006:SF81">
    <property type="entry name" value="PROTEIN KINASE DOMAIN-CONTAINING PROTEIN"/>
    <property type="match status" value="1"/>
</dbReference>
<dbReference type="InterPro" id="IPR000719">
    <property type="entry name" value="Prot_kinase_dom"/>
</dbReference>
<name>A0A2K2B0I0_POPTR</name>
<evidence type="ECO:0000256" key="9">
    <source>
        <dbReference type="ARBA" id="ARBA00022840"/>
    </source>
</evidence>
<evidence type="ECO:0000256" key="10">
    <source>
        <dbReference type="ARBA" id="ARBA00023170"/>
    </source>
</evidence>
<evidence type="ECO:0000313" key="17">
    <source>
        <dbReference type="Proteomes" id="UP000006729"/>
    </source>
</evidence>
<evidence type="ECO:0000259" key="15">
    <source>
        <dbReference type="PROSITE" id="PS50011"/>
    </source>
</evidence>
<dbReference type="Proteomes" id="UP000006729">
    <property type="component" value="Chromosome 3"/>
</dbReference>
<evidence type="ECO:0000256" key="8">
    <source>
        <dbReference type="ARBA" id="ARBA00022777"/>
    </source>
</evidence>
<dbReference type="GO" id="GO:0005524">
    <property type="term" value="F:ATP binding"/>
    <property type="evidence" value="ECO:0007669"/>
    <property type="project" value="UniProtKB-KW"/>
</dbReference>
<evidence type="ECO:0000256" key="3">
    <source>
        <dbReference type="ARBA" id="ARBA00022527"/>
    </source>
</evidence>
<keyword evidence="3" id="KW-0723">Serine/threonine-protein kinase</keyword>
<dbReference type="Gene3D" id="3.30.200.20">
    <property type="entry name" value="Phosphorylase Kinase, domain 1"/>
    <property type="match status" value="1"/>
</dbReference>
<dbReference type="SMART" id="SM00220">
    <property type="entry name" value="S_TKc"/>
    <property type="match status" value="1"/>
</dbReference>
<dbReference type="Gene3D" id="1.10.510.10">
    <property type="entry name" value="Transferase(Phosphotransferase) domain 1"/>
    <property type="match status" value="1"/>
</dbReference>
<evidence type="ECO:0000256" key="11">
    <source>
        <dbReference type="ARBA" id="ARBA00023180"/>
    </source>
</evidence>
<evidence type="ECO:0000256" key="13">
    <source>
        <dbReference type="ARBA" id="ARBA00048679"/>
    </source>
</evidence>
<dbReference type="Pfam" id="PF07714">
    <property type="entry name" value="PK_Tyr_Ser-Thr"/>
    <property type="match status" value="1"/>
</dbReference>
<dbReference type="GO" id="GO:0016020">
    <property type="term" value="C:membrane"/>
    <property type="evidence" value="ECO:0007669"/>
    <property type="project" value="UniProtKB-SubCell"/>
</dbReference>
<dbReference type="InParanoid" id="A0A2K2B0I0"/>
<comment type="catalytic activity">
    <reaction evidence="12">
        <text>L-threonyl-[protein] + ATP = O-phospho-L-threonyl-[protein] + ADP + H(+)</text>
        <dbReference type="Rhea" id="RHEA:46608"/>
        <dbReference type="Rhea" id="RHEA-COMP:11060"/>
        <dbReference type="Rhea" id="RHEA-COMP:11605"/>
        <dbReference type="ChEBI" id="CHEBI:15378"/>
        <dbReference type="ChEBI" id="CHEBI:30013"/>
        <dbReference type="ChEBI" id="CHEBI:30616"/>
        <dbReference type="ChEBI" id="CHEBI:61977"/>
        <dbReference type="ChEBI" id="CHEBI:456216"/>
        <dbReference type="EC" id="2.7.11.1"/>
    </reaction>
</comment>
<keyword evidence="14" id="KW-0812">Transmembrane</keyword>
<dbReference type="EC" id="2.7.11.1" evidence="2"/>
<sequence>MDDDRSSYSYTWTNATKLFENTSALYMDARLSSISLTYYGFCMGSGSYTVTLHFAEIMFTDDKTHSSLGRDFSIQKEAGGVGKAIIKNFTAIVTGNALEIRFYWAGKGTTGLPVRGVYGPLISAISVTPYFVPPSENSSSNGISAGTVIGIVAAVVVVVFLILGILWWKGCLGQKISMRHDLKGLELKTGSFTLRQIKAATNNFDPANKIGEGGFGPVYKGVLSDGNVIAVKQLSSKSKQGNREFVNEIGMISALQHPHLLNLDWATRHKICVGIAKGLAYLHEESRLKIVHRDIKATNVLLYPKISDFGLAKLDEEENTHISTRVAGTLGYMAPEYAMRGYLTDKADVYNFGIVALEIVSGKSNTRTLLVLVDPKLGQDYNKEEVIIMINVALLCSNVSAAVRPAMSSVVSMLEGKAVVQDIDIPDKSMSTDEKKIEEMRRHFQVINEQEISETRTLSMDGPSTAASTSAGDLYPVSLDSDYWKGRE</sequence>
<evidence type="ECO:0000256" key="14">
    <source>
        <dbReference type="SAM" id="Phobius"/>
    </source>
</evidence>
<dbReference type="InterPro" id="IPR021720">
    <property type="entry name" value="Malectin_dom"/>
</dbReference>
<dbReference type="Pfam" id="PF00069">
    <property type="entry name" value="Pkinase"/>
    <property type="match status" value="1"/>
</dbReference>
<dbReference type="FunFam" id="3.30.200.20:FF:000217">
    <property type="entry name" value="probable LRR receptor-like serine/threonine-protein kinase At1g53430"/>
    <property type="match status" value="1"/>
</dbReference>
<dbReference type="InterPro" id="IPR051824">
    <property type="entry name" value="LRR_Rcpt-Like_S/T_Kinase"/>
</dbReference>
<dbReference type="FunFam" id="1.10.510.10:FF:001023">
    <property type="entry name" value="Os07g0541700 protein"/>
    <property type="match status" value="1"/>
</dbReference>
<evidence type="ECO:0000313" key="16">
    <source>
        <dbReference type="EMBL" id="PNT43284.1"/>
    </source>
</evidence>